<evidence type="ECO:0000256" key="1">
    <source>
        <dbReference type="SAM" id="MobiDB-lite"/>
    </source>
</evidence>
<dbReference type="EMBL" id="HBHR01005611">
    <property type="protein sequence ID" value="CAD9860246.1"/>
    <property type="molecule type" value="Transcribed_RNA"/>
</dbReference>
<feature type="compositionally biased region" description="Polar residues" evidence="1">
    <location>
        <begin position="1"/>
        <end position="25"/>
    </location>
</feature>
<evidence type="ECO:0000313" key="2">
    <source>
        <dbReference type="EMBL" id="CAD9860246.1"/>
    </source>
</evidence>
<protein>
    <recommendedName>
        <fullName evidence="3">Mitochondrial import inner membrane translocase subunit TIM22</fullName>
    </recommendedName>
</protein>
<reference evidence="2" key="1">
    <citation type="submission" date="2021-01" db="EMBL/GenBank/DDBJ databases">
        <authorList>
            <person name="Corre E."/>
            <person name="Pelletier E."/>
            <person name="Niang G."/>
            <person name="Scheremetjew M."/>
            <person name="Finn R."/>
            <person name="Kale V."/>
            <person name="Holt S."/>
            <person name="Cochrane G."/>
            <person name="Meng A."/>
            <person name="Brown T."/>
            <person name="Cohen L."/>
        </authorList>
    </citation>
    <scope>NUCLEOTIDE SEQUENCE</scope>
    <source>
        <strain evidence="2">CCMP1661</strain>
    </source>
</reference>
<dbReference type="AlphaFoldDB" id="A0A7S2UVA1"/>
<sequence>MPQQQPWSTIRQTDAGTAPQGNNDLSEAEKDNLPLSERLFTPELGGRATFGAICGAFTGMSCGAVDGWKAARAMSPMALVGAGGTFNVVLADTAKTGVMFAGFYTTYQSVKECTRVLRKEDDLVNSFVASAVSLSPMLLYTPFRNRLPYALMLIGLDVFNDVVS</sequence>
<gene>
    <name evidence="2" type="ORF">FJAP1339_LOCUS2767</name>
</gene>
<evidence type="ECO:0008006" key="3">
    <source>
        <dbReference type="Google" id="ProtNLM"/>
    </source>
</evidence>
<organism evidence="2">
    <name type="scientific">Fibrocapsa japonica</name>
    <dbReference type="NCBI Taxonomy" id="94617"/>
    <lineage>
        <taxon>Eukaryota</taxon>
        <taxon>Sar</taxon>
        <taxon>Stramenopiles</taxon>
        <taxon>Ochrophyta</taxon>
        <taxon>Raphidophyceae</taxon>
        <taxon>Chattonellales</taxon>
        <taxon>Chattonellaceae</taxon>
        <taxon>Fibrocapsa</taxon>
    </lineage>
</organism>
<proteinExistence type="predicted"/>
<name>A0A7S2UVA1_9STRA</name>
<feature type="region of interest" description="Disordered" evidence="1">
    <location>
        <begin position="1"/>
        <end position="28"/>
    </location>
</feature>
<accession>A0A7S2UVA1</accession>